<dbReference type="Pfam" id="PF08811">
    <property type="entry name" value="DUF1800"/>
    <property type="match status" value="1"/>
</dbReference>
<keyword evidence="3" id="KW-1185">Reference proteome</keyword>
<feature type="chain" id="PRO_5018610718" evidence="1">
    <location>
        <begin position="28"/>
        <end position="542"/>
    </location>
</feature>
<dbReference type="EMBL" id="CP034464">
    <property type="protein sequence ID" value="AZP12286.1"/>
    <property type="molecule type" value="Genomic_DNA"/>
</dbReference>
<name>A0A3Q9BQT5_9BURK</name>
<reference evidence="2 3" key="1">
    <citation type="journal article" date="2011" name="Int. J. Syst. Evol. Microbiol.">
        <title>Description of Undibacterium oligocarboniphilum sp. nov., isolated from purified water, and Undibacterium pigrum strain CCUG 49012 as the type strain of Undibacterium parvum sp. nov., and emended descriptions of the genus Undibacterium and the species Undibacterium pigrum.</title>
        <authorList>
            <person name="Eder W."/>
            <person name="Wanner G."/>
            <person name="Ludwig W."/>
            <person name="Busse H.J."/>
            <person name="Ziemke-Kageler F."/>
            <person name="Lang E."/>
        </authorList>
    </citation>
    <scope>NUCLEOTIDE SEQUENCE [LARGE SCALE GENOMIC DNA]</scope>
    <source>
        <strain evidence="2 3">DSM 23061</strain>
    </source>
</reference>
<evidence type="ECO:0000313" key="2">
    <source>
        <dbReference type="EMBL" id="AZP12286.1"/>
    </source>
</evidence>
<protein>
    <submittedName>
        <fullName evidence="2">DUF1800 domain-containing protein</fullName>
    </submittedName>
</protein>
<sequence>MSVLFQRRVRCALSCVTLGLLVACSTASKPHTARPLPAVAAAPAIVKTVAPVYAAPGATLQAAKVDPDKLLNRISWGANASTSAALQTLGMDLYLDQQLHRPSAVLPATIQAQIDGMTIGQQPFAQMMVALEAQKEAAVQKKGSDDTLRKAYQQELNRLAREAASRSLLRAVYSPAQLQEQMVWFWMNHFNISNQKQNLRAMLGDFEEQAIRPYALENFRDLLRATVMHPAMLRYLDNEHNAVGRINENYARELMELHTMGVGSGYSQNDVQELARVLTGVGINLSSSAPHLRPELQKAYVRKGLFEFNPKRHDFGDKQLLGKRIRGRGLAELDETINLLSRQPATARFISRKLALYFVSDSPSPALIEGMAQSFLRSDGDIPSVLKTMFETPEFAASLGLKFKDPLHYVIASVRLAYDGASIVNTLPMLNWLNSLGQQSNGHQTPDGYSLEESSWASPAQMASRFDIAKTIAAGSPGLFRSENSELKVAAKDLPRPALANSEYVKNWVKKFSPQSQQALQQAGSPQEWAAFFLASPEMMRR</sequence>
<dbReference type="OrthoDB" id="9772295at2"/>
<organism evidence="2 3">
    <name type="scientific">Undibacterium parvum</name>
    <dbReference type="NCBI Taxonomy" id="401471"/>
    <lineage>
        <taxon>Bacteria</taxon>
        <taxon>Pseudomonadati</taxon>
        <taxon>Pseudomonadota</taxon>
        <taxon>Betaproteobacteria</taxon>
        <taxon>Burkholderiales</taxon>
        <taxon>Oxalobacteraceae</taxon>
        <taxon>Undibacterium</taxon>
    </lineage>
</organism>
<keyword evidence="1" id="KW-0732">Signal</keyword>
<accession>A0A3Q9BQT5</accession>
<dbReference type="PROSITE" id="PS51257">
    <property type="entry name" value="PROKAR_LIPOPROTEIN"/>
    <property type="match status" value="1"/>
</dbReference>
<evidence type="ECO:0000256" key="1">
    <source>
        <dbReference type="SAM" id="SignalP"/>
    </source>
</evidence>
<dbReference type="KEGG" id="upv:EJN92_09910"/>
<proteinExistence type="predicted"/>
<dbReference type="Proteomes" id="UP000275663">
    <property type="component" value="Chromosome"/>
</dbReference>
<dbReference type="InterPro" id="IPR014917">
    <property type="entry name" value="DUF1800"/>
</dbReference>
<dbReference type="RefSeq" id="WP_126127668.1">
    <property type="nucleotide sequence ID" value="NZ_CP034464.1"/>
</dbReference>
<feature type="signal peptide" evidence="1">
    <location>
        <begin position="1"/>
        <end position="27"/>
    </location>
</feature>
<evidence type="ECO:0000313" key="3">
    <source>
        <dbReference type="Proteomes" id="UP000275663"/>
    </source>
</evidence>
<dbReference type="AlphaFoldDB" id="A0A3Q9BQT5"/>
<gene>
    <name evidence="2" type="ORF">EJN92_09910</name>
</gene>